<reference evidence="9" key="1">
    <citation type="journal article" date="2019" name="Int. J. Syst. Evol. Microbiol.">
        <title>The Global Catalogue of Microorganisms (GCM) 10K type strain sequencing project: providing services to taxonomists for standard genome sequencing and annotation.</title>
        <authorList>
            <consortium name="The Broad Institute Genomics Platform"/>
            <consortium name="The Broad Institute Genome Sequencing Center for Infectious Disease"/>
            <person name="Wu L."/>
            <person name="Ma J."/>
        </authorList>
    </citation>
    <scope>NUCLEOTIDE SEQUENCE [LARGE SCALE GENOMIC DNA]</scope>
    <source>
        <strain evidence="9">KCTC 19812</strain>
    </source>
</reference>
<keyword evidence="5 6" id="KW-0157">Chromophore</keyword>
<feature type="domain" description="Photolyase/cryptochrome alpha/beta" evidence="7">
    <location>
        <begin position="4"/>
        <end position="138"/>
    </location>
</feature>
<evidence type="ECO:0000259" key="7">
    <source>
        <dbReference type="PROSITE" id="PS51645"/>
    </source>
</evidence>
<comment type="function">
    <text evidence="6">May have a photoreceptor function.</text>
</comment>
<evidence type="ECO:0000313" key="8">
    <source>
        <dbReference type="EMBL" id="MFD2200445.1"/>
    </source>
</evidence>
<dbReference type="InterPro" id="IPR014133">
    <property type="entry name" value="Cry_DASH"/>
</dbReference>
<dbReference type="InterPro" id="IPR002081">
    <property type="entry name" value="Cryptochrome/DNA_photolyase_1"/>
</dbReference>
<dbReference type="NCBIfam" id="TIGR02765">
    <property type="entry name" value="crypto_DASH"/>
    <property type="match status" value="1"/>
</dbReference>
<comment type="caution">
    <text evidence="8">The sequence shown here is derived from an EMBL/GenBank/DDBJ whole genome shotgun (WGS) entry which is preliminary data.</text>
</comment>
<evidence type="ECO:0000313" key="9">
    <source>
        <dbReference type="Proteomes" id="UP001597414"/>
    </source>
</evidence>
<dbReference type="InterPro" id="IPR014729">
    <property type="entry name" value="Rossmann-like_a/b/a_fold"/>
</dbReference>
<comment type="cofactor">
    <cofactor evidence="6">
        <name>(6R)-5,10-methylene-5,6,7,8-tetrahydrofolate</name>
        <dbReference type="ChEBI" id="CHEBI:15636"/>
    </cofactor>
    <text evidence="6">Binds 1 5,10-methenyltetrahydrofolate (MTHF) per subunit.</text>
</comment>
<comment type="cofactor">
    <cofactor evidence="6">
        <name>FAD</name>
        <dbReference type="ChEBI" id="CHEBI:57692"/>
    </cofactor>
    <text evidence="6">Binds 1 FAD per subunit.</text>
</comment>
<dbReference type="InterPro" id="IPR036155">
    <property type="entry name" value="Crypto/Photolyase_N_sf"/>
</dbReference>
<dbReference type="Pfam" id="PF00875">
    <property type="entry name" value="DNA_photolyase"/>
    <property type="match status" value="1"/>
</dbReference>
<organism evidence="8 9">
    <name type="scientific">Shivajiella indica</name>
    <dbReference type="NCBI Taxonomy" id="872115"/>
    <lineage>
        <taxon>Bacteria</taxon>
        <taxon>Pseudomonadati</taxon>
        <taxon>Bacteroidota</taxon>
        <taxon>Cytophagia</taxon>
        <taxon>Cytophagales</taxon>
        <taxon>Cyclobacteriaceae</taxon>
        <taxon>Shivajiella</taxon>
    </lineage>
</organism>
<evidence type="ECO:0000256" key="2">
    <source>
        <dbReference type="ARBA" id="ARBA00017881"/>
    </source>
</evidence>
<dbReference type="SUPFAM" id="SSF52425">
    <property type="entry name" value="Cryptochrome/photolyase, N-terminal domain"/>
    <property type="match status" value="1"/>
</dbReference>
<dbReference type="InterPro" id="IPR036134">
    <property type="entry name" value="Crypto/Photolyase_FAD-like_sf"/>
</dbReference>
<proteinExistence type="inferred from homology"/>
<dbReference type="RefSeq" id="WP_380800151.1">
    <property type="nucleotide sequence ID" value="NZ_JBHUIV010000006.1"/>
</dbReference>
<protein>
    <recommendedName>
        <fullName evidence="2 6">Cryptochrome DASH</fullName>
    </recommendedName>
</protein>
<keyword evidence="4 6" id="KW-0274">FAD</keyword>
<dbReference type="Gene3D" id="3.40.50.620">
    <property type="entry name" value="HUPs"/>
    <property type="match status" value="1"/>
</dbReference>
<comment type="similarity">
    <text evidence="1 6">Belongs to the DNA photolyase class-1 family.</text>
</comment>
<dbReference type="SUPFAM" id="SSF48173">
    <property type="entry name" value="Cryptochrome/photolyase FAD-binding domain"/>
    <property type="match status" value="1"/>
</dbReference>
<evidence type="ECO:0000256" key="6">
    <source>
        <dbReference type="RuleBase" id="RU367151"/>
    </source>
</evidence>
<keyword evidence="9" id="KW-1185">Reference proteome</keyword>
<dbReference type="PRINTS" id="PR00147">
    <property type="entry name" value="DNAPHOTLYASE"/>
</dbReference>
<dbReference type="Gene3D" id="1.25.40.80">
    <property type="match status" value="1"/>
</dbReference>
<evidence type="ECO:0000256" key="4">
    <source>
        <dbReference type="ARBA" id="ARBA00022827"/>
    </source>
</evidence>
<dbReference type="Proteomes" id="UP001597414">
    <property type="component" value="Unassembled WGS sequence"/>
</dbReference>
<evidence type="ECO:0000256" key="5">
    <source>
        <dbReference type="ARBA" id="ARBA00022991"/>
    </source>
</evidence>
<evidence type="ECO:0000256" key="1">
    <source>
        <dbReference type="ARBA" id="ARBA00005862"/>
    </source>
</evidence>
<evidence type="ECO:0000256" key="3">
    <source>
        <dbReference type="ARBA" id="ARBA00022630"/>
    </source>
</evidence>
<dbReference type="InterPro" id="IPR006050">
    <property type="entry name" value="DNA_photolyase_N"/>
</dbReference>
<gene>
    <name evidence="8" type="ORF">ACFSKV_02630</name>
</gene>
<dbReference type="PROSITE" id="PS51645">
    <property type="entry name" value="PHR_CRY_ALPHA_BETA"/>
    <property type="match status" value="1"/>
</dbReference>
<dbReference type="PANTHER" id="PTHR11455:SF22">
    <property type="entry name" value="CRYPTOCHROME DASH"/>
    <property type="match status" value="1"/>
</dbReference>
<keyword evidence="3 6" id="KW-0285">Flavoprotein</keyword>
<dbReference type="InterPro" id="IPR005101">
    <property type="entry name" value="Cryptochr/Photolyase_FAD-bd"/>
</dbReference>
<dbReference type="EMBL" id="JBHUIV010000006">
    <property type="protein sequence ID" value="MFD2200445.1"/>
    <property type="molecule type" value="Genomic_DNA"/>
</dbReference>
<accession>A0ABW5B4E5</accession>
<dbReference type="Gene3D" id="1.10.579.10">
    <property type="entry name" value="DNA Cyclobutane Dipyrimidine Photolyase, subunit A, domain 3"/>
    <property type="match status" value="1"/>
</dbReference>
<name>A0ABW5B4E5_9BACT</name>
<dbReference type="Pfam" id="PF03441">
    <property type="entry name" value="FAD_binding_7"/>
    <property type="match status" value="1"/>
</dbReference>
<dbReference type="PANTHER" id="PTHR11455">
    <property type="entry name" value="CRYPTOCHROME"/>
    <property type="match status" value="1"/>
</dbReference>
<sequence>MKFKRVVVWFRNDLRVHDHAPLFSATEKSEEVIPVYCIDPRQFGKLPFGLNKTGNYRAKFLKEAVDNLSATLQKLGGNLVILQGKPEEALVEFALNNQVEAIFYAEEVTEEETRVEKLLERNLWKHGIQTESFWHSTLFHIQDLPFPISQLPEVFTQFRKECEKFSKIQKTLPIPNFINFPDLNCNIGNFPELSTLGLKDPDLSAKSVLEFKGGEEEGIKRLQVYFWERDKLKVYKETRNGLLGEDYSSKFSPWLALGCLSPRFIYGEILRYEKERKKNQSTYWLIFELIWRDYFRFICKKHGNKVFKLGGIKNIVDKWSRNETFFWKWANGETGIPFVDANMRELNETGFMSNRGRQNVASFLVNDLNIDWRWGAIYFESMLIDYDVCSNWGNWLYVAGVGNDPRENRYFNILRQAQNYDKKGEYVRHWIHEIANIPGFDIHQPFEISTSKLKEYEVTLGITYPHPMVKYKAWI</sequence>